<sequence>MRYVPITKVEEGMSLGQNIYNGEGKVLLEQGTILSKEDVRQLFALGMSGIYAEDDISWDLKVPRLISPDLEREALELVHSLFQQESIREIAQEDIQETVKKITRQVLAGRDKMHHMINVRAADDYTFFHSVNVAVLSVMLGVKTGNLDLEQLNQLAASALLHDVGKCYVEADVLNAKRTLTEEERILVVQHPKLSYDFLMEHYDFSPEICDGVLEHHEWYNGCGYPMRKSGYEISYFARIIKVADVFDALTSKLPYHDPISPSGAVDYILANIGSEFDPDLAELFTGKIAIYPAGCEVTLSDGRNALVVESDPESVLRPKVMTLPDGEMLDLKSEKDLAVLELFV</sequence>
<reference evidence="1" key="1">
    <citation type="submission" date="2019-04" db="EMBL/GenBank/DDBJ databases">
        <title>Microbes associate with the intestines of laboratory mice.</title>
        <authorList>
            <person name="Navarre W."/>
            <person name="Wong E."/>
            <person name="Huang K."/>
            <person name="Tropini C."/>
            <person name="Ng K."/>
            <person name="Yu B."/>
        </authorList>
    </citation>
    <scope>NUCLEOTIDE SEQUENCE</scope>
    <source>
        <strain evidence="1">NM01_1-7b</strain>
    </source>
</reference>
<protein>
    <submittedName>
        <fullName evidence="1">HD-GYP domain-containing protein</fullName>
    </submittedName>
</protein>
<keyword evidence="2" id="KW-1185">Reference proteome</keyword>
<dbReference type="EMBL" id="SRYA01000028">
    <property type="protein sequence ID" value="TGY95498.1"/>
    <property type="molecule type" value="Genomic_DNA"/>
</dbReference>
<name>A0AC61RUX3_9FIRM</name>
<evidence type="ECO:0000313" key="1">
    <source>
        <dbReference type="EMBL" id="TGY95498.1"/>
    </source>
</evidence>
<dbReference type="Proteomes" id="UP000304953">
    <property type="component" value="Unassembled WGS sequence"/>
</dbReference>
<organism evidence="1 2">
    <name type="scientific">Petralouisia muris</name>
    <dbReference type="NCBI Taxonomy" id="3032872"/>
    <lineage>
        <taxon>Bacteria</taxon>
        <taxon>Bacillati</taxon>
        <taxon>Bacillota</taxon>
        <taxon>Clostridia</taxon>
        <taxon>Lachnospirales</taxon>
        <taxon>Lachnospiraceae</taxon>
        <taxon>Petralouisia</taxon>
    </lineage>
</organism>
<gene>
    <name evidence="1" type="ORF">E5329_14495</name>
</gene>
<comment type="caution">
    <text evidence="1">The sequence shown here is derived from an EMBL/GenBank/DDBJ whole genome shotgun (WGS) entry which is preliminary data.</text>
</comment>
<evidence type="ECO:0000313" key="2">
    <source>
        <dbReference type="Proteomes" id="UP000304953"/>
    </source>
</evidence>
<proteinExistence type="predicted"/>
<accession>A0AC61RUX3</accession>